<dbReference type="STRING" id="229920.ADM99_03185"/>
<evidence type="ECO:0000313" key="1">
    <source>
        <dbReference type="EMBL" id="KPL73248.1"/>
    </source>
</evidence>
<sequence length="105" mass="11352">MEIRAITRVNSYSPSVTALGVTQRLAAGVKPDRGGTVVLPSDSSTAIIVYNQPELQTRKSFTNRDLLQQLSSADTLEDDSTLQALLNLAEDEYAGGFFGIIDLYA</sequence>
<keyword evidence="2" id="KW-1185">Reference proteome</keyword>
<comment type="caution">
    <text evidence="1">The sequence shown here is derived from an EMBL/GenBank/DDBJ whole genome shotgun (WGS) entry which is preliminary data.</text>
</comment>
<protein>
    <submittedName>
        <fullName evidence="1">Uncharacterized protein</fullName>
    </submittedName>
</protein>
<reference evidence="1 2" key="1">
    <citation type="submission" date="2015-07" db="EMBL/GenBank/DDBJ databases">
        <title>Genome sequence of Leptolinea tardivitalis DSM 16556.</title>
        <authorList>
            <person name="Hemp J."/>
            <person name="Ward L.M."/>
            <person name="Pace L.A."/>
            <person name="Fischer W.W."/>
        </authorList>
    </citation>
    <scope>NUCLEOTIDE SEQUENCE [LARGE SCALE GENOMIC DNA]</scope>
    <source>
        <strain evidence="1 2">YMTK-2</strain>
    </source>
</reference>
<dbReference type="Proteomes" id="UP000050430">
    <property type="component" value="Unassembled WGS sequence"/>
</dbReference>
<dbReference type="EMBL" id="LGCK01000006">
    <property type="protein sequence ID" value="KPL73248.1"/>
    <property type="molecule type" value="Genomic_DNA"/>
</dbReference>
<gene>
    <name evidence="1" type="ORF">ADM99_03185</name>
</gene>
<dbReference type="RefSeq" id="WP_062531874.1">
    <property type="nucleotide sequence ID" value="NZ_BBYA01000009.1"/>
</dbReference>
<dbReference type="AlphaFoldDB" id="A0A0P6WWR1"/>
<evidence type="ECO:0000313" key="2">
    <source>
        <dbReference type="Proteomes" id="UP000050430"/>
    </source>
</evidence>
<accession>A0A0P6WWR1</accession>
<organism evidence="1 2">
    <name type="scientific">Leptolinea tardivitalis</name>
    <dbReference type="NCBI Taxonomy" id="229920"/>
    <lineage>
        <taxon>Bacteria</taxon>
        <taxon>Bacillati</taxon>
        <taxon>Chloroflexota</taxon>
        <taxon>Anaerolineae</taxon>
        <taxon>Anaerolineales</taxon>
        <taxon>Anaerolineaceae</taxon>
        <taxon>Leptolinea</taxon>
    </lineage>
</organism>
<name>A0A0P6WWR1_9CHLR</name>
<proteinExistence type="predicted"/>